<proteinExistence type="predicted"/>
<dbReference type="OrthoDB" id="9803968at2"/>
<dbReference type="GO" id="GO:0004467">
    <property type="term" value="F:long-chain fatty acid-CoA ligase activity"/>
    <property type="evidence" value="ECO:0007669"/>
    <property type="project" value="UniProtKB-EC"/>
</dbReference>
<evidence type="ECO:0000256" key="3">
    <source>
        <dbReference type="ARBA" id="ARBA00024484"/>
    </source>
</evidence>
<sequence length="626" mass="67596">MPAVVPFETAPQLLRRLAEHYAGTGKAALGHKDKATKAWTDLTWDDLDAQVRAFAGFLHARGVGKGDRVAILSENRPEWAVADMAAQQLGAVTVALYTTTPASQVAYVLRDSGATVLVVSTGLQLRKADRAFDDCPDLRSIVSMAAPRKARPDVPVVTWDDALSEGERQSLDLDALSDEVGPDDLSALIYTSGTTGDPKGVRMTHRNLMSNVHAALDRYDIHESDVHLSFLPLSHAFERTAGYTTILAAGGQIVYAESIDAVSKNLPEVRPTVMVSVPRLFERVYSTIQRSVAEGSVVKRGLFAWAVEVGSKVAQRTKAGKTIWPPLRAQHALAHRLVFSTLHEKLGGRVRFAISGGAALPEEIGTFFEAAGIRLIEGYGLSETAPVLAANPFDAPIYGTVGWVMPGVTVAIRALDSGRILAEVEGDDYPTDVTTGPGEILAKGPNVMAGYWERPEESAAAFDADGWFRTGDVGRFEGGYLRITDRLKHMIVTGGGKNVYPGPIESTLSTSPLVSQLMVVGEGRPYLTALVAPDLDGLRQEAGALGLGASTEAELLAAPELRAAVEQTLADYNRAAPSHEKVRDFRFVAEPFTVENDLLTPTMKLKRRAIEAHYADLVESMYERDR</sequence>
<dbReference type="AlphaFoldDB" id="A0A271J0C3"/>
<reference evidence="5 6" key="1">
    <citation type="submission" date="2016-11" db="EMBL/GenBank/DDBJ databases">
        <title>Study of marine rhodopsin-containing bacteria.</title>
        <authorList>
            <person name="Yoshizawa S."/>
            <person name="Kumagai Y."/>
            <person name="Kogure K."/>
        </authorList>
    </citation>
    <scope>NUCLEOTIDE SEQUENCE [LARGE SCALE GENOMIC DNA]</scope>
    <source>
        <strain evidence="5 6">SAORIC-28</strain>
    </source>
</reference>
<dbReference type="Gene3D" id="3.30.300.30">
    <property type="match status" value="1"/>
</dbReference>
<comment type="catalytic activity">
    <reaction evidence="3">
        <text>a long-chain fatty acid + ATP + CoA = a long-chain fatty acyl-CoA + AMP + diphosphate</text>
        <dbReference type="Rhea" id="RHEA:15421"/>
        <dbReference type="ChEBI" id="CHEBI:30616"/>
        <dbReference type="ChEBI" id="CHEBI:33019"/>
        <dbReference type="ChEBI" id="CHEBI:57287"/>
        <dbReference type="ChEBI" id="CHEBI:57560"/>
        <dbReference type="ChEBI" id="CHEBI:83139"/>
        <dbReference type="ChEBI" id="CHEBI:456215"/>
        <dbReference type="EC" id="6.2.1.3"/>
    </reaction>
    <physiologicalReaction direction="left-to-right" evidence="3">
        <dbReference type="Rhea" id="RHEA:15422"/>
    </physiologicalReaction>
</comment>
<dbReference type="RefSeq" id="WP_095510350.1">
    <property type="nucleotide sequence ID" value="NZ_MQWD01000001.1"/>
</dbReference>
<evidence type="ECO:0000259" key="4">
    <source>
        <dbReference type="Pfam" id="PF00501"/>
    </source>
</evidence>
<dbReference type="CDD" id="cd05907">
    <property type="entry name" value="VL_LC_FACS_like"/>
    <property type="match status" value="1"/>
</dbReference>
<dbReference type="InterPro" id="IPR045851">
    <property type="entry name" value="AMP-bd_C_sf"/>
</dbReference>
<dbReference type="Pfam" id="PF23562">
    <property type="entry name" value="AMP-binding_C_3"/>
    <property type="match status" value="1"/>
</dbReference>
<keyword evidence="2" id="KW-0067">ATP-binding</keyword>
<name>A0A271J0C3_9BACT</name>
<dbReference type="GO" id="GO:0016020">
    <property type="term" value="C:membrane"/>
    <property type="evidence" value="ECO:0007669"/>
    <property type="project" value="TreeGrafter"/>
</dbReference>
<gene>
    <name evidence="5" type="ORF">BSZ37_09675</name>
</gene>
<keyword evidence="5" id="KW-0436">Ligase</keyword>
<keyword evidence="6" id="KW-1185">Reference proteome</keyword>
<evidence type="ECO:0000313" key="5">
    <source>
        <dbReference type="EMBL" id="PAP76688.1"/>
    </source>
</evidence>
<organism evidence="5 6">
    <name type="scientific">Rubrivirga marina</name>
    <dbReference type="NCBI Taxonomy" id="1196024"/>
    <lineage>
        <taxon>Bacteria</taxon>
        <taxon>Pseudomonadati</taxon>
        <taxon>Rhodothermota</taxon>
        <taxon>Rhodothermia</taxon>
        <taxon>Rhodothermales</taxon>
        <taxon>Rubricoccaceae</taxon>
        <taxon>Rubrivirga</taxon>
    </lineage>
</organism>
<dbReference type="PANTHER" id="PTHR43272:SF33">
    <property type="entry name" value="AMP-BINDING DOMAIN-CONTAINING PROTEIN-RELATED"/>
    <property type="match status" value="1"/>
</dbReference>
<dbReference type="Gene3D" id="3.40.50.12780">
    <property type="entry name" value="N-terminal domain of ligase-like"/>
    <property type="match status" value="1"/>
</dbReference>
<evidence type="ECO:0000313" key="6">
    <source>
        <dbReference type="Proteomes" id="UP000216339"/>
    </source>
</evidence>
<comment type="caution">
    <text evidence="5">The sequence shown here is derived from an EMBL/GenBank/DDBJ whole genome shotgun (WGS) entry which is preliminary data.</text>
</comment>
<dbReference type="PANTHER" id="PTHR43272">
    <property type="entry name" value="LONG-CHAIN-FATTY-ACID--COA LIGASE"/>
    <property type="match status" value="1"/>
</dbReference>
<dbReference type="EMBL" id="MQWD01000001">
    <property type="protein sequence ID" value="PAP76688.1"/>
    <property type="molecule type" value="Genomic_DNA"/>
</dbReference>
<dbReference type="Pfam" id="PF00501">
    <property type="entry name" value="AMP-binding"/>
    <property type="match status" value="1"/>
</dbReference>
<accession>A0A271J0C3</accession>
<dbReference type="InterPro" id="IPR000873">
    <property type="entry name" value="AMP-dep_synth/lig_dom"/>
</dbReference>
<dbReference type="Proteomes" id="UP000216339">
    <property type="component" value="Unassembled WGS sequence"/>
</dbReference>
<protein>
    <submittedName>
        <fullName evidence="5">Long-chain fatty acid--CoA ligase</fullName>
    </submittedName>
</protein>
<dbReference type="SUPFAM" id="SSF56801">
    <property type="entry name" value="Acetyl-CoA synthetase-like"/>
    <property type="match status" value="1"/>
</dbReference>
<dbReference type="InterPro" id="IPR042099">
    <property type="entry name" value="ANL_N_sf"/>
</dbReference>
<feature type="domain" description="AMP-dependent synthetase/ligase" evidence="4">
    <location>
        <begin position="37"/>
        <end position="452"/>
    </location>
</feature>
<dbReference type="GO" id="GO:0005524">
    <property type="term" value="F:ATP binding"/>
    <property type="evidence" value="ECO:0007669"/>
    <property type="project" value="UniProtKB-KW"/>
</dbReference>
<dbReference type="InterPro" id="IPR020845">
    <property type="entry name" value="AMP-binding_CS"/>
</dbReference>
<evidence type="ECO:0000256" key="1">
    <source>
        <dbReference type="ARBA" id="ARBA00022741"/>
    </source>
</evidence>
<dbReference type="PROSITE" id="PS00455">
    <property type="entry name" value="AMP_BINDING"/>
    <property type="match status" value="1"/>
</dbReference>
<evidence type="ECO:0000256" key="2">
    <source>
        <dbReference type="ARBA" id="ARBA00022840"/>
    </source>
</evidence>
<keyword evidence="1" id="KW-0547">Nucleotide-binding</keyword>